<evidence type="ECO:0000256" key="1">
    <source>
        <dbReference type="SAM" id="MobiDB-lite"/>
    </source>
</evidence>
<evidence type="ECO:0000313" key="2">
    <source>
        <dbReference type="EMBL" id="GAA0142421.1"/>
    </source>
</evidence>
<feature type="compositionally biased region" description="Polar residues" evidence="1">
    <location>
        <begin position="1"/>
        <end position="14"/>
    </location>
</feature>
<evidence type="ECO:0000313" key="3">
    <source>
        <dbReference type="Proteomes" id="UP001454036"/>
    </source>
</evidence>
<reference evidence="2 3" key="1">
    <citation type="submission" date="2024-01" db="EMBL/GenBank/DDBJ databases">
        <title>The complete chloroplast genome sequence of Lithospermum erythrorhizon: insights into the phylogenetic relationship among Boraginaceae species and the maternal lineages of purple gromwells.</title>
        <authorList>
            <person name="Okada T."/>
            <person name="Watanabe K."/>
        </authorList>
    </citation>
    <scope>NUCLEOTIDE SEQUENCE [LARGE SCALE GENOMIC DNA]</scope>
</reference>
<feature type="region of interest" description="Disordered" evidence="1">
    <location>
        <begin position="1"/>
        <end position="31"/>
    </location>
</feature>
<dbReference type="EMBL" id="BAABME010000395">
    <property type="protein sequence ID" value="GAA0142421.1"/>
    <property type="molecule type" value="Genomic_DNA"/>
</dbReference>
<accession>A0AAV3NUD4</accession>
<sequence>MLTKGNPFTTSTIGQLFLEQAKPPDPETFPY</sequence>
<dbReference type="AlphaFoldDB" id="A0AAV3NUD4"/>
<protein>
    <submittedName>
        <fullName evidence="2">Uncharacterized protein</fullName>
    </submittedName>
</protein>
<gene>
    <name evidence="2" type="ORF">LIER_03326</name>
</gene>
<keyword evidence="3" id="KW-1185">Reference proteome</keyword>
<organism evidence="2 3">
    <name type="scientific">Lithospermum erythrorhizon</name>
    <name type="common">Purple gromwell</name>
    <name type="synonym">Lithospermum officinale var. erythrorhizon</name>
    <dbReference type="NCBI Taxonomy" id="34254"/>
    <lineage>
        <taxon>Eukaryota</taxon>
        <taxon>Viridiplantae</taxon>
        <taxon>Streptophyta</taxon>
        <taxon>Embryophyta</taxon>
        <taxon>Tracheophyta</taxon>
        <taxon>Spermatophyta</taxon>
        <taxon>Magnoliopsida</taxon>
        <taxon>eudicotyledons</taxon>
        <taxon>Gunneridae</taxon>
        <taxon>Pentapetalae</taxon>
        <taxon>asterids</taxon>
        <taxon>lamiids</taxon>
        <taxon>Boraginales</taxon>
        <taxon>Boraginaceae</taxon>
        <taxon>Boraginoideae</taxon>
        <taxon>Lithospermeae</taxon>
        <taxon>Lithospermum</taxon>
    </lineage>
</organism>
<name>A0AAV3NUD4_LITER</name>
<proteinExistence type="predicted"/>
<comment type="caution">
    <text evidence="2">The sequence shown here is derived from an EMBL/GenBank/DDBJ whole genome shotgun (WGS) entry which is preliminary data.</text>
</comment>
<dbReference type="Proteomes" id="UP001454036">
    <property type="component" value="Unassembled WGS sequence"/>
</dbReference>